<sequence length="296" mass="32758">MTNTKTHLIADESLGGLLREYTETDREASVGDYVHVIYYNGLAEDSIGVVISIDDEGNPDVSVDNRVFYIEQWDDYTTLEPTEVVMIAEETVLDDTRFTQTTATQRTRYKLADRIAKVGEKVVIVAAEGTFDMYDNGDVIKVESVTHGGIQNQSVASSGHVGRGRNSYGYISDKEYRVLIPIESNEAQVEVTEAEASPSVIEMLANLSRRIVSLESQAEDNLETLESQALRMKRLEDEIDTLHRNNVKLAEELANHKAEAKASQATTEVDAVDFSAFTNAVAAKVLDKMTKGLRNA</sequence>
<comment type="caution">
    <text evidence="2">The sequence shown here is derived from an EMBL/GenBank/DDBJ whole genome shotgun (WGS) entry which is preliminary data.</text>
</comment>
<protein>
    <submittedName>
        <fullName evidence="2">Uncharacterized protein</fullName>
    </submittedName>
</protein>
<dbReference type="RefSeq" id="WP_154318695.1">
    <property type="nucleotide sequence ID" value="NZ_CAJGAA010000002.1"/>
</dbReference>
<evidence type="ECO:0000313" key="2">
    <source>
        <dbReference type="EMBL" id="MRX54680.1"/>
    </source>
</evidence>
<keyword evidence="1" id="KW-0175">Coiled coil</keyword>
<dbReference type="EMBL" id="WKKF01000002">
    <property type="protein sequence ID" value="MRX54680.1"/>
    <property type="molecule type" value="Genomic_DNA"/>
</dbReference>
<proteinExistence type="predicted"/>
<evidence type="ECO:0000313" key="3">
    <source>
        <dbReference type="Proteomes" id="UP000441585"/>
    </source>
</evidence>
<gene>
    <name evidence="2" type="ORF">GJU41_11920</name>
</gene>
<organism evidence="2 3">
    <name type="scientific">Metabacillus idriensis</name>
    <dbReference type="NCBI Taxonomy" id="324768"/>
    <lineage>
        <taxon>Bacteria</taxon>
        <taxon>Bacillati</taxon>
        <taxon>Bacillota</taxon>
        <taxon>Bacilli</taxon>
        <taxon>Bacillales</taxon>
        <taxon>Bacillaceae</taxon>
        <taxon>Metabacillus</taxon>
    </lineage>
</organism>
<dbReference type="AlphaFoldDB" id="A0A6I2M922"/>
<reference evidence="2 3" key="1">
    <citation type="submission" date="2019-11" db="EMBL/GenBank/DDBJ databases">
        <title>Bacillus idriensis genome.</title>
        <authorList>
            <person name="Konopka E.N."/>
            <person name="Newman J.D."/>
        </authorList>
    </citation>
    <scope>NUCLEOTIDE SEQUENCE [LARGE SCALE GENOMIC DNA]</scope>
    <source>
        <strain evidence="2 3">DSM 19097</strain>
    </source>
</reference>
<dbReference type="Proteomes" id="UP000441585">
    <property type="component" value="Unassembled WGS sequence"/>
</dbReference>
<accession>A0A6I2M922</accession>
<name>A0A6I2M922_9BACI</name>
<feature type="coiled-coil region" evidence="1">
    <location>
        <begin position="204"/>
        <end position="266"/>
    </location>
</feature>
<keyword evidence="3" id="KW-1185">Reference proteome</keyword>
<evidence type="ECO:0000256" key="1">
    <source>
        <dbReference type="SAM" id="Coils"/>
    </source>
</evidence>